<reference evidence="7 8" key="1">
    <citation type="submission" date="2020-02" db="EMBL/GenBank/DDBJ databases">
        <authorList>
            <person name="Ma Q."/>
            <person name="Huang Y."/>
            <person name="Song X."/>
            <person name="Pei D."/>
        </authorList>
    </citation>
    <scope>NUCLEOTIDE SEQUENCE [LARGE SCALE GENOMIC DNA]</scope>
    <source>
        <strain evidence="7">Sxm20200214</strain>
        <tissue evidence="7">Leaf</tissue>
    </source>
</reference>
<dbReference type="InterPro" id="IPR003340">
    <property type="entry name" value="B3_DNA-bd"/>
</dbReference>
<dbReference type="Gene3D" id="2.40.330.10">
    <property type="entry name" value="DNA-binding pseudobarrel domain"/>
    <property type="match status" value="1"/>
</dbReference>
<dbReference type="AlphaFoldDB" id="A0A8X7WMY5"/>
<comment type="caution">
    <text evidence="7">The sequence shown here is derived from an EMBL/GenBank/DDBJ whole genome shotgun (WGS) entry which is preliminary data.</text>
</comment>
<dbReference type="GO" id="GO:0005634">
    <property type="term" value="C:nucleus"/>
    <property type="evidence" value="ECO:0007669"/>
    <property type="project" value="UniProtKB-SubCell"/>
</dbReference>
<evidence type="ECO:0000313" key="8">
    <source>
        <dbReference type="Proteomes" id="UP000886595"/>
    </source>
</evidence>
<name>A0A8X7WMY5_BRACI</name>
<dbReference type="GO" id="GO:0003677">
    <property type="term" value="F:DNA binding"/>
    <property type="evidence" value="ECO:0007669"/>
    <property type="project" value="UniProtKB-KW"/>
</dbReference>
<dbReference type="PANTHER" id="PTHR34269">
    <property type="entry name" value="TRANSCRIPTION FACTOR B3-DOMAIN FAMILY-RELATED"/>
    <property type="match status" value="1"/>
</dbReference>
<evidence type="ECO:0000256" key="5">
    <source>
        <dbReference type="ARBA" id="ARBA00023242"/>
    </source>
</evidence>
<evidence type="ECO:0000256" key="1">
    <source>
        <dbReference type="ARBA" id="ARBA00004123"/>
    </source>
</evidence>
<evidence type="ECO:0000256" key="4">
    <source>
        <dbReference type="ARBA" id="ARBA00023163"/>
    </source>
</evidence>
<keyword evidence="3" id="KW-0238">DNA-binding</keyword>
<evidence type="ECO:0000256" key="6">
    <source>
        <dbReference type="SAM" id="MobiDB-lite"/>
    </source>
</evidence>
<evidence type="ECO:0008006" key="9">
    <source>
        <dbReference type="Google" id="ProtNLM"/>
    </source>
</evidence>
<keyword evidence="8" id="KW-1185">Reference proteome</keyword>
<evidence type="ECO:0000256" key="2">
    <source>
        <dbReference type="ARBA" id="ARBA00023015"/>
    </source>
</evidence>
<dbReference type="SUPFAM" id="SSF101936">
    <property type="entry name" value="DNA-binding pseudobarrel domain"/>
    <property type="match status" value="1"/>
</dbReference>
<dbReference type="OrthoDB" id="1060471at2759"/>
<proteinExistence type="predicted"/>
<accession>A0A8X7WMY5</accession>
<dbReference type="InterPro" id="IPR051442">
    <property type="entry name" value="B3_domain"/>
</dbReference>
<dbReference type="CDD" id="cd10017">
    <property type="entry name" value="B3_DNA"/>
    <property type="match status" value="1"/>
</dbReference>
<keyword evidence="4" id="KW-0804">Transcription</keyword>
<feature type="region of interest" description="Disordered" evidence="6">
    <location>
        <begin position="263"/>
        <end position="284"/>
    </location>
</feature>
<dbReference type="InterPro" id="IPR015300">
    <property type="entry name" value="DNA-bd_pseudobarrel_sf"/>
</dbReference>
<evidence type="ECO:0000313" key="7">
    <source>
        <dbReference type="EMBL" id="KAG2332741.1"/>
    </source>
</evidence>
<protein>
    <recommendedName>
        <fullName evidence="9">B3 domain-containing protein</fullName>
    </recommendedName>
</protein>
<dbReference type="PANTHER" id="PTHR34269:SF18">
    <property type="entry name" value="TF-B3 DOMAIN-CONTAINING PROTEIN"/>
    <property type="match status" value="1"/>
</dbReference>
<sequence length="298" mass="32043">MIQDPQELTQDFLSLIPNVVGEMPPVSASEADSSVSMTLCLYDPTWPKSSDDAKIPCGPRGNACTEEKGPSLMKLKLLSNEGRKEEEQYGVSTELTLFTDPWTIKKKLTISDRSHQNRLLLNPGTVDSHLVRYLPEGNQKIVQEGWLTVDVYDHDTDSTHQVLLTKLSKRGSYVVGGGWLVDFVTRRALKKKDEIGMYWDRSDSKLHFRVLSRAPTGVSSGPVLAVPSLAPTGVSPDPVLAGPSQDTIGSVTIASYSPLAVPSQASTGVSPGPVLAGPSQDPVGSVTIASYSSLLADP</sequence>
<comment type="subcellular location">
    <subcellularLocation>
        <location evidence="1">Nucleus</location>
    </subcellularLocation>
</comment>
<dbReference type="Proteomes" id="UP000886595">
    <property type="component" value="Unassembled WGS sequence"/>
</dbReference>
<keyword evidence="2" id="KW-0805">Transcription regulation</keyword>
<gene>
    <name evidence="7" type="ORF">Bca52824_003921</name>
</gene>
<organism evidence="7 8">
    <name type="scientific">Brassica carinata</name>
    <name type="common">Ethiopian mustard</name>
    <name type="synonym">Abyssinian cabbage</name>
    <dbReference type="NCBI Taxonomy" id="52824"/>
    <lineage>
        <taxon>Eukaryota</taxon>
        <taxon>Viridiplantae</taxon>
        <taxon>Streptophyta</taxon>
        <taxon>Embryophyta</taxon>
        <taxon>Tracheophyta</taxon>
        <taxon>Spermatophyta</taxon>
        <taxon>Magnoliopsida</taxon>
        <taxon>eudicotyledons</taxon>
        <taxon>Gunneridae</taxon>
        <taxon>Pentapetalae</taxon>
        <taxon>rosids</taxon>
        <taxon>malvids</taxon>
        <taxon>Brassicales</taxon>
        <taxon>Brassicaceae</taxon>
        <taxon>Brassiceae</taxon>
        <taxon>Brassica</taxon>
    </lineage>
</organism>
<dbReference type="EMBL" id="JAAMPC010000001">
    <property type="protein sequence ID" value="KAG2332741.1"/>
    <property type="molecule type" value="Genomic_DNA"/>
</dbReference>
<keyword evidence="5" id="KW-0539">Nucleus</keyword>
<evidence type="ECO:0000256" key="3">
    <source>
        <dbReference type="ARBA" id="ARBA00023125"/>
    </source>
</evidence>